<dbReference type="Proteomes" id="UP000663838">
    <property type="component" value="Unassembled WGS sequence"/>
</dbReference>
<feature type="non-terminal residue" evidence="5">
    <location>
        <position position="115"/>
    </location>
</feature>
<dbReference type="SUPFAM" id="SSF51430">
    <property type="entry name" value="NAD(P)-linked oxidoreductase"/>
    <property type="match status" value="1"/>
</dbReference>
<protein>
    <recommendedName>
        <fullName evidence="4">NADP-dependent oxidoreductase domain-containing protein</fullName>
    </recommendedName>
</protein>
<gene>
    <name evidence="5" type="ORF">TOA249_LOCUS34065</name>
</gene>
<dbReference type="Pfam" id="PF00248">
    <property type="entry name" value="Aldo_ket_red"/>
    <property type="match status" value="1"/>
</dbReference>
<dbReference type="InterPro" id="IPR036812">
    <property type="entry name" value="NAD(P)_OxRdtase_dom_sf"/>
</dbReference>
<dbReference type="EMBL" id="CAJOBS010014945">
    <property type="protein sequence ID" value="CAF4955734.1"/>
    <property type="molecule type" value="Genomic_DNA"/>
</dbReference>
<feature type="non-terminal residue" evidence="5">
    <location>
        <position position="1"/>
    </location>
</feature>
<keyword evidence="3" id="KW-0560">Oxidoreductase</keyword>
<dbReference type="AlphaFoldDB" id="A0A821Y3H7"/>
<keyword evidence="2" id="KW-0521">NADP</keyword>
<comment type="caution">
    <text evidence="5">The sequence shown here is derived from an EMBL/GenBank/DDBJ whole genome shotgun (WGS) entry which is preliminary data.</text>
</comment>
<dbReference type="PANTHER" id="PTHR43827">
    <property type="entry name" value="2,5-DIKETO-D-GLUCONIC ACID REDUCTASE"/>
    <property type="match status" value="1"/>
</dbReference>
<evidence type="ECO:0000259" key="4">
    <source>
        <dbReference type="Pfam" id="PF00248"/>
    </source>
</evidence>
<dbReference type="PANTHER" id="PTHR43827:SF3">
    <property type="entry name" value="NADP-DEPENDENT OXIDOREDUCTASE DOMAIN-CONTAINING PROTEIN"/>
    <property type="match status" value="1"/>
</dbReference>
<reference evidence="5" key="1">
    <citation type="submission" date="2021-02" db="EMBL/GenBank/DDBJ databases">
        <authorList>
            <person name="Nowell W R."/>
        </authorList>
    </citation>
    <scope>NUCLEOTIDE SEQUENCE</scope>
</reference>
<accession>A0A821Y3H7</accession>
<evidence type="ECO:0000313" key="5">
    <source>
        <dbReference type="EMBL" id="CAF4955734.1"/>
    </source>
</evidence>
<feature type="domain" description="NADP-dependent oxidoreductase" evidence="4">
    <location>
        <begin position="4"/>
        <end position="105"/>
    </location>
</feature>
<dbReference type="GO" id="GO:0016616">
    <property type="term" value="F:oxidoreductase activity, acting on the CH-OH group of donors, NAD or NADP as acceptor"/>
    <property type="evidence" value="ECO:0007669"/>
    <property type="project" value="UniProtKB-ARBA"/>
</dbReference>
<dbReference type="PRINTS" id="PR00069">
    <property type="entry name" value="ALDKETRDTASE"/>
</dbReference>
<evidence type="ECO:0000256" key="2">
    <source>
        <dbReference type="ARBA" id="ARBA00022857"/>
    </source>
</evidence>
<organism evidence="5 6">
    <name type="scientific">Rotaria socialis</name>
    <dbReference type="NCBI Taxonomy" id="392032"/>
    <lineage>
        <taxon>Eukaryota</taxon>
        <taxon>Metazoa</taxon>
        <taxon>Spiralia</taxon>
        <taxon>Gnathifera</taxon>
        <taxon>Rotifera</taxon>
        <taxon>Eurotatoria</taxon>
        <taxon>Bdelloidea</taxon>
        <taxon>Philodinida</taxon>
        <taxon>Philodinidae</taxon>
        <taxon>Rotaria</taxon>
    </lineage>
</organism>
<evidence type="ECO:0000256" key="1">
    <source>
        <dbReference type="ARBA" id="ARBA00007905"/>
    </source>
</evidence>
<dbReference type="InterPro" id="IPR023210">
    <property type="entry name" value="NADP_OxRdtase_dom"/>
</dbReference>
<comment type="similarity">
    <text evidence="1">Belongs to the aldo/keto reductase family.</text>
</comment>
<proteinExistence type="inferred from homology"/>
<dbReference type="Gene3D" id="3.20.20.100">
    <property type="entry name" value="NADP-dependent oxidoreductase domain"/>
    <property type="match status" value="1"/>
</dbReference>
<name>A0A821Y3H7_9BILA</name>
<dbReference type="InterPro" id="IPR020471">
    <property type="entry name" value="AKR"/>
</dbReference>
<evidence type="ECO:0000256" key="3">
    <source>
        <dbReference type="ARBA" id="ARBA00023002"/>
    </source>
</evidence>
<sequence length="115" mass="13183">PRIGYGTGTKWFSRDNSKPIDTNFLQSIREALSVGYRHIDAAEMYGTDTSIGEALRTQVIPRNELFITSKVYKNIENIEQACFDVLSRLGLDYLDLWLIHGPFFDRNKTSLGHAW</sequence>
<evidence type="ECO:0000313" key="6">
    <source>
        <dbReference type="Proteomes" id="UP000663838"/>
    </source>
</evidence>